<dbReference type="AlphaFoldDB" id="A0A6A6YRY3"/>
<accession>A0A6A6YRY3</accession>
<feature type="region of interest" description="Disordered" evidence="1">
    <location>
        <begin position="147"/>
        <end position="166"/>
    </location>
</feature>
<keyword evidence="3" id="KW-1185">Reference proteome</keyword>
<dbReference type="EMBL" id="MU003698">
    <property type="protein sequence ID" value="KAF2811706.1"/>
    <property type="molecule type" value="Genomic_DNA"/>
</dbReference>
<sequence>MTVTWIYFDLPITTLYTIRLALRLHASSDAPIGGVSTLLRLVHNPKTPLIALTAPFKPITLNKTVSGSIATPLTAQEPFGERQTRTSAESPPITPYLRREKEACCAWPEEKQKPTLASTFSAISLSALPLRAASPRRPGKRKLVIPLGLGRAPPGHTGATDAQELL</sequence>
<reference evidence="4" key="3">
    <citation type="submission" date="2025-04" db="UniProtKB">
        <authorList>
            <consortium name="RefSeq"/>
        </authorList>
    </citation>
    <scope>IDENTIFICATION</scope>
    <source>
        <strain evidence="4">CBS 304.34</strain>
    </source>
</reference>
<evidence type="ECO:0000313" key="2">
    <source>
        <dbReference type="EMBL" id="KAF2811706.1"/>
    </source>
</evidence>
<name>A0A6A6YRY3_9PEZI</name>
<evidence type="ECO:0000313" key="4">
    <source>
        <dbReference type="RefSeq" id="XP_033578670.1"/>
    </source>
</evidence>
<organism evidence="2">
    <name type="scientific">Mytilinidion resinicola</name>
    <dbReference type="NCBI Taxonomy" id="574789"/>
    <lineage>
        <taxon>Eukaryota</taxon>
        <taxon>Fungi</taxon>
        <taxon>Dikarya</taxon>
        <taxon>Ascomycota</taxon>
        <taxon>Pezizomycotina</taxon>
        <taxon>Dothideomycetes</taxon>
        <taxon>Pleosporomycetidae</taxon>
        <taxon>Mytilinidiales</taxon>
        <taxon>Mytilinidiaceae</taxon>
        <taxon>Mytilinidion</taxon>
    </lineage>
</organism>
<gene>
    <name evidence="2 4" type="ORF">BDZ99DRAFT_475228</name>
</gene>
<dbReference type="RefSeq" id="XP_033578670.1">
    <property type="nucleotide sequence ID" value="XM_033721969.1"/>
</dbReference>
<reference evidence="4" key="2">
    <citation type="submission" date="2020-04" db="EMBL/GenBank/DDBJ databases">
        <authorList>
            <consortium name="NCBI Genome Project"/>
        </authorList>
    </citation>
    <scope>NUCLEOTIDE SEQUENCE</scope>
    <source>
        <strain evidence="4">CBS 304.34</strain>
    </source>
</reference>
<reference evidence="2 4" key="1">
    <citation type="journal article" date="2020" name="Stud. Mycol.">
        <title>101 Dothideomycetes genomes: a test case for predicting lifestyles and emergence of pathogens.</title>
        <authorList>
            <person name="Haridas S."/>
            <person name="Albert R."/>
            <person name="Binder M."/>
            <person name="Bloem J."/>
            <person name="Labutti K."/>
            <person name="Salamov A."/>
            <person name="Andreopoulos B."/>
            <person name="Baker S."/>
            <person name="Barry K."/>
            <person name="Bills G."/>
            <person name="Bluhm B."/>
            <person name="Cannon C."/>
            <person name="Castanera R."/>
            <person name="Culley D."/>
            <person name="Daum C."/>
            <person name="Ezra D."/>
            <person name="Gonzalez J."/>
            <person name="Henrissat B."/>
            <person name="Kuo A."/>
            <person name="Liang C."/>
            <person name="Lipzen A."/>
            <person name="Lutzoni F."/>
            <person name="Magnuson J."/>
            <person name="Mondo S."/>
            <person name="Nolan M."/>
            <person name="Ohm R."/>
            <person name="Pangilinan J."/>
            <person name="Park H.-J."/>
            <person name="Ramirez L."/>
            <person name="Alfaro M."/>
            <person name="Sun H."/>
            <person name="Tritt A."/>
            <person name="Yoshinaga Y."/>
            <person name="Zwiers L.-H."/>
            <person name="Turgeon B."/>
            <person name="Goodwin S."/>
            <person name="Spatafora J."/>
            <person name="Crous P."/>
            <person name="Grigoriev I."/>
        </authorList>
    </citation>
    <scope>NUCLEOTIDE SEQUENCE</scope>
    <source>
        <strain evidence="2 4">CBS 304.34</strain>
    </source>
</reference>
<dbReference type="Proteomes" id="UP000504636">
    <property type="component" value="Unplaced"/>
</dbReference>
<protein>
    <submittedName>
        <fullName evidence="2 4">Uncharacterized protein</fullName>
    </submittedName>
</protein>
<evidence type="ECO:0000313" key="3">
    <source>
        <dbReference type="Proteomes" id="UP000504636"/>
    </source>
</evidence>
<evidence type="ECO:0000256" key="1">
    <source>
        <dbReference type="SAM" id="MobiDB-lite"/>
    </source>
</evidence>
<dbReference type="GeneID" id="54462862"/>
<proteinExistence type="predicted"/>